<keyword evidence="3" id="KW-0479">Metal-binding</keyword>
<dbReference type="GO" id="GO:0048306">
    <property type="term" value="F:calcium-dependent protein binding"/>
    <property type="evidence" value="ECO:0007669"/>
    <property type="project" value="UniProtKB-ARBA"/>
</dbReference>
<feature type="compositionally biased region" description="Low complexity" evidence="6">
    <location>
        <begin position="154"/>
        <end position="166"/>
    </location>
</feature>
<dbReference type="InterPro" id="IPR011992">
    <property type="entry name" value="EF-hand-dom_pair"/>
</dbReference>
<feature type="compositionally biased region" description="Polar residues" evidence="6">
    <location>
        <begin position="114"/>
        <end position="131"/>
    </location>
</feature>
<dbReference type="AlphaFoldDB" id="A0A1V2L297"/>
<dbReference type="SMART" id="SM00054">
    <property type="entry name" value="EFh"/>
    <property type="match status" value="1"/>
</dbReference>
<dbReference type="SUPFAM" id="SSF47473">
    <property type="entry name" value="EF-hand"/>
    <property type="match status" value="1"/>
</dbReference>
<evidence type="ECO:0000259" key="7">
    <source>
        <dbReference type="PROSITE" id="PS50222"/>
    </source>
</evidence>
<dbReference type="PANTHER" id="PTHR46212">
    <property type="entry name" value="PEFLIN"/>
    <property type="match status" value="1"/>
</dbReference>
<evidence type="ECO:0000256" key="3">
    <source>
        <dbReference type="ARBA" id="ARBA00022723"/>
    </source>
</evidence>
<comment type="subcellular location">
    <subcellularLocation>
        <location evidence="1">Cytoplasm</location>
    </subcellularLocation>
</comment>
<keyword evidence="5" id="KW-0106">Calcium</keyword>
<dbReference type="STRING" id="36022.A0A1V2L297"/>
<accession>A0A1V2L297</accession>
<evidence type="ECO:0000256" key="1">
    <source>
        <dbReference type="ARBA" id="ARBA00004496"/>
    </source>
</evidence>
<sequence>MRVRSLSRAQNRFGLDLRARQRCVSELVFCYESTRLLLYGVSRGSNCTRRKLHSGLFNDGTRRSHGRFLQDHFYLSHSLTMDPLQNFPTPAEAFGRHSNNQGRRSPSHIKNSPHRQSPTAVHNRPPQNNMPTRLPPQPYQQQQQAPMRGGYNGQQPRPVQVQPTPQGHRVTSRSSSTIDNMQQYGQGNFNQQNFHNSGDYTHPPQAYQQTYDDSSTIEFKEFYDLWTYIVHWRKAFQRFDTNQNGKISFGEYQSALESFGYRLPTDIVLFVFQKFGDFNTNKPMSLRFDMFVESLIWLLRCTNIFKKFDTQGNGVATIPFQDFVHEFISFI</sequence>
<protein>
    <submittedName>
        <fullName evidence="8">Peflin</fullName>
    </submittedName>
</protein>
<name>A0A1V2L297_CYBFA</name>
<feature type="region of interest" description="Disordered" evidence="6">
    <location>
        <begin position="86"/>
        <end position="173"/>
    </location>
</feature>
<dbReference type="Proteomes" id="UP000189513">
    <property type="component" value="Unassembled WGS sequence"/>
</dbReference>
<evidence type="ECO:0000313" key="8">
    <source>
        <dbReference type="EMBL" id="ONH66027.1"/>
    </source>
</evidence>
<evidence type="ECO:0000256" key="6">
    <source>
        <dbReference type="SAM" id="MobiDB-lite"/>
    </source>
</evidence>
<dbReference type="InterPro" id="IPR002048">
    <property type="entry name" value="EF_hand_dom"/>
</dbReference>
<dbReference type="Pfam" id="PF00036">
    <property type="entry name" value="EF-hand_1"/>
    <property type="match status" value="1"/>
</dbReference>
<keyword evidence="4" id="KW-0677">Repeat</keyword>
<feature type="domain" description="EF-hand" evidence="7">
    <location>
        <begin position="227"/>
        <end position="262"/>
    </location>
</feature>
<evidence type="ECO:0000313" key="9">
    <source>
        <dbReference type="Proteomes" id="UP000189513"/>
    </source>
</evidence>
<dbReference type="GO" id="GO:0005737">
    <property type="term" value="C:cytoplasm"/>
    <property type="evidence" value="ECO:0007669"/>
    <property type="project" value="UniProtKB-SubCell"/>
</dbReference>
<reference evidence="9" key="1">
    <citation type="journal article" date="2017" name="Genome Announc.">
        <title>Genome sequences of Cyberlindnera fabianii 65, Pichia kudriavzevii 129, and Saccharomyces cerevisiae 131 isolated from fermented masau fruits in Zimbabwe.</title>
        <authorList>
            <person name="van Rijswijck I.M.H."/>
            <person name="Derks M.F.L."/>
            <person name="Abee T."/>
            <person name="de Ridder D."/>
            <person name="Smid E.J."/>
        </authorList>
    </citation>
    <scope>NUCLEOTIDE SEQUENCE [LARGE SCALE GENOMIC DNA]</scope>
    <source>
        <strain evidence="9">65</strain>
    </source>
</reference>
<dbReference type="GO" id="GO:0005509">
    <property type="term" value="F:calcium ion binding"/>
    <property type="evidence" value="ECO:0007669"/>
    <property type="project" value="InterPro"/>
</dbReference>
<proteinExistence type="predicted"/>
<gene>
    <name evidence="8" type="ORF">BON22_3880</name>
</gene>
<dbReference type="PROSITE" id="PS50222">
    <property type="entry name" value="EF_HAND_2"/>
    <property type="match status" value="1"/>
</dbReference>
<dbReference type="PROSITE" id="PS00018">
    <property type="entry name" value="EF_HAND_1"/>
    <property type="match status" value="1"/>
</dbReference>
<dbReference type="VEuPathDB" id="FungiDB:BON22_3880"/>
<keyword evidence="9" id="KW-1185">Reference proteome</keyword>
<comment type="caution">
    <text evidence="8">The sequence shown here is derived from an EMBL/GenBank/DDBJ whole genome shotgun (WGS) entry which is preliminary data.</text>
</comment>
<dbReference type="PANTHER" id="PTHR46212:SF3">
    <property type="entry name" value="GH27120P"/>
    <property type="match status" value="1"/>
</dbReference>
<evidence type="ECO:0000256" key="4">
    <source>
        <dbReference type="ARBA" id="ARBA00022737"/>
    </source>
</evidence>
<dbReference type="InterPro" id="IPR018247">
    <property type="entry name" value="EF_Hand_1_Ca_BS"/>
</dbReference>
<dbReference type="EMBL" id="MPUK01000008">
    <property type="protein sequence ID" value="ONH66027.1"/>
    <property type="molecule type" value="Genomic_DNA"/>
</dbReference>
<evidence type="ECO:0000256" key="2">
    <source>
        <dbReference type="ARBA" id="ARBA00022490"/>
    </source>
</evidence>
<keyword evidence="2" id="KW-0963">Cytoplasm</keyword>
<dbReference type="Gene3D" id="1.10.238.10">
    <property type="entry name" value="EF-hand"/>
    <property type="match status" value="1"/>
</dbReference>
<evidence type="ECO:0000256" key="5">
    <source>
        <dbReference type="ARBA" id="ARBA00022837"/>
    </source>
</evidence>
<organism evidence="8 9">
    <name type="scientific">Cyberlindnera fabianii</name>
    <name type="common">Yeast</name>
    <name type="synonym">Hansenula fabianii</name>
    <dbReference type="NCBI Taxonomy" id="36022"/>
    <lineage>
        <taxon>Eukaryota</taxon>
        <taxon>Fungi</taxon>
        <taxon>Dikarya</taxon>
        <taxon>Ascomycota</taxon>
        <taxon>Saccharomycotina</taxon>
        <taxon>Saccharomycetes</taxon>
        <taxon>Phaffomycetales</taxon>
        <taxon>Phaffomycetaceae</taxon>
        <taxon>Cyberlindnera</taxon>
    </lineage>
</organism>
<dbReference type="InterPro" id="IPR051426">
    <property type="entry name" value="Peflin/Sorcin_CaBP"/>
</dbReference>